<dbReference type="AlphaFoldDB" id="A0A382T2V2"/>
<evidence type="ECO:0000313" key="1">
    <source>
        <dbReference type="EMBL" id="SVD16142.1"/>
    </source>
</evidence>
<feature type="non-terminal residue" evidence="1">
    <location>
        <position position="283"/>
    </location>
</feature>
<accession>A0A382T2V2</accession>
<reference evidence="1" key="1">
    <citation type="submission" date="2018-05" db="EMBL/GenBank/DDBJ databases">
        <authorList>
            <person name="Lanie J.A."/>
            <person name="Ng W.-L."/>
            <person name="Kazmierczak K.M."/>
            <person name="Andrzejewski T.M."/>
            <person name="Davidsen T.M."/>
            <person name="Wayne K.J."/>
            <person name="Tettelin H."/>
            <person name="Glass J.I."/>
            <person name="Rusch D."/>
            <person name="Podicherti R."/>
            <person name="Tsui H.-C.T."/>
            <person name="Winkler M.E."/>
        </authorList>
    </citation>
    <scope>NUCLEOTIDE SEQUENCE</scope>
</reference>
<protein>
    <recommendedName>
        <fullName evidence="2">Cadherin-like domain-containing protein</fullName>
    </recommendedName>
</protein>
<feature type="non-terminal residue" evidence="1">
    <location>
        <position position="1"/>
    </location>
</feature>
<dbReference type="EMBL" id="UINC01133293">
    <property type="protein sequence ID" value="SVD16142.1"/>
    <property type="molecule type" value="Genomic_DNA"/>
</dbReference>
<name>A0A382T2V2_9ZZZZ</name>
<dbReference type="Pfam" id="PF17963">
    <property type="entry name" value="Big_9"/>
    <property type="match status" value="3"/>
</dbReference>
<proteinExistence type="predicted"/>
<gene>
    <name evidence="1" type="ORF">METZ01_LOCUS368996</name>
</gene>
<sequence length="283" mass="30378">MRLIIITLSLFLWTCGGSTGPEEPKLPIVQNINLDVIEDTPKTFVFVGTDPLSQALSYSVSTQPQHGTISISGGAGTYTPNANYNGEDLFLYIASSVNGNSNIGTVAVTIFPEDDDPNSKNMQVSTDEDTAIDITLDIEEYDGDDISVSIKNSPQNGSVSLAGSIATYIPNENYFGSDSFTYEAIDQTEKKVLNVALVSLTINPINDPPSSITINSYAFLTLEKYILPLLSDPESDNLTLSISSQPSHGSVEIRQDAGVDALFYTANQSASNDQFTFEASDGT</sequence>
<evidence type="ECO:0008006" key="2">
    <source>
        <dbReference type="Google" id="ProtNLM"/>
    </source>
</evidence>
<organism evidence="1">
    <name type="scientific">marine metagenome</name>
    <dbReference type="NCBI Taxonomy" id="408172"/>
    <lineage>
        <taxon>unclassified sequences</taxon>
        <taxon>metagenomes</taxon>
        <taxon>ecological metagenomes</taxon>
    </lineage>
</organism>
<dbReference type="Gene3D" id="2.60.40.3440">
    <property type="match status" value="2"/>
</dbReference>